<dbReference type="InterPro" id="IPR006282">
    <property type="entry name" value="Thi_PPkinase"/>
</dbReference>
<accession>A0A1H9RB13</accession>
<sequence>MKNVHILVGGPDSEVPDLMDYHDEQTIWIGVDRGAVRLMELGITPDYAVGDFDSISKAELAYLKKAVKEVLLLKAEKDETDTELALDLAIQLNPTKIRIFGATGGRLDHLLANLWIVLRFNFLTAAEKISLYDRQNSLHYFLPGHHEIQKEADKKYLAFVGLTAVKKLSLYDEKYQLDQVDFPYPISLASNEFIGETASFSFDEGIIAVIQSKD</sequence>
<organism evidence="7 8">
    <name type="scientific">Isobaculum melis</name>
    <dbReference type="NCBI Taxonomy" id="142588"/>
    <lineage>
        <taxon>Bacteria</taxon>
        <taxon>Bacillati</taxon>
        <taxon>Bacillota</taxon>
        <taxon>Bacilli</taxon>
        <taxon>Lactobacillales</taxon>
        <taxon>Carnobacteriaceae</taxon>
        <taxon>Isobaculum</taxon>
    </lineage>
</organism>
<evidence type="ECO:0000256" key="1">
    <source>
        <dbReference type="ARBA" id="ARBA00022679"/>
    </source>
</evidence>
<dbReference type="Gene3D" id="3.40.50.10240">
    <property type="entry name" value="Thiamin pyrophosphokinase, catalytic domain"/>
    <property type="match status" value="1"/>
</dbReference>
<dbReference type="Proteomes" id="UP000198948">
    <property type="component" value="Unassembled WGS sequence"/>
</dbReference>
<dbReference type="GO" id="GO:0006772">
    <property type="term" value="P:thiamine metabolic process"/>
    <property type="evidence" value="ECO:0007669"/>
    <property type="project" value="UniProtKB-UniRule"/>
</dbReference>
<keyword evidence="1" id="KW-0808">Transferase</keyword>
<keyword evidence="3 7" id="KW-0418">Kinase</keyword>
<dbReference type="EMBL" id="FOHA01000003">
    <property type="protein sequence ID" value="SER69715.1"/>
    <property type="molecule type" value="Genomic_DNA"/>
</dbReference>
<dbReference type="InterPro" id="IPR007373">
    <property type="entry name" value="Thiamin_PyroPKinase_B1-bd"/>
</dbReference>
<dbReference type="STRING" id="142588.SAMN04488559_103160"/>
<dbReference type="SMART" id="SM00983">
    <property type="entry name" value="TPK_B1_binding"/>
    <property type="match status" value="1"/>
</dbReference>
<dbReference type="GO" id="GO:0009229">
    <property type="term" value="P:thiamine diphosphate biosynthetic process"/>
    <property type="evidence" value="ECO:0007669"/>
    <property type="project" value="InterPro"/>
</dbReference>
<dbReference type="InterPro" id="IPR053149">
    <property type="entry name" value="TPK"/>
</dbReference>
<dbReference type="EC" id="2.7.6.2" evidence="5"/>
<reference evidence="7 8" key="1">
    <citation type="submission" date="2016-10" db="EMBL/GenBank/DDBJ databases">
        <authorList>
            <person name="de Groot N.N."/>
        </authorList>
    </citation>
    <scope>NUCLEOTIDE SEQUENCE [LARGE SCALE GENOMIC DNA]</scope>
    <source>
        <strain evidence="7 8">DSM 13760</strain>
    </source>
</reference>
<evidence type="ECO:0000256" key="4">
    <source>
        <dbReference type="ARBA" id="ARBA00022840"/>
    </source>
</evidence>
<evidence type="ECO:0000259" key="6">
    <source>
        <dbReference type="SMART" id="SM00983"/>
    </source>
</evidence>
<protein>
    <recommendedName>
        <fullName evidence="5">Thiamine diphosphokinase</fullName>
        <ecNumber evidence="5">2.7.6.2</ecNumber>
    </recommendedName>
</protein>
<dbReference type="Pfam" id="PF04265">
    <property type="entry name" value="TPK_B1_binding"/>
    <property type="match status" value="1"/>
</dbReference>
<proteinExistence type="predicted"/>
<dbReference type="InterPro" id="IPR007371">
    <property type="entry name" value="TPK_catalytic"/>
</dbReference>
<dbReference type="GO" id="GO:0004788">
    <property type="term" value="F:thiamine diphosphokinase activity"/>
    <property type="evidence" value="ECO:0007669"/>
    <property type="project" value="UniProtKB-UniRule"/>
</dbReference>
<dbReference type="CDD" id="cd07995">
    <property type="entry name" value="TPK"/>
    <property type="match status" value="1"/>
</dbReference>
<dbReference type="PANTHER" id="PTHR41299:SF1">
    <property type="entry name" value="THIAMINE PYROPHOSPHOKINASE"/>
    <property type="match status" value="1"/>
</dbReference>
<dbReference type="AlphaFoldDB" id="A0A1H9RB13"/>
<gene>
    <name evidence="7" type="ORF">SAMN04488559_103160</name>
</gene>
<keyword evidence="4" id="KW-0067">ATP-binding</keyword>
<evidence type="ECO:0000256" key="3">
    <source>
        <dbReference type="ARBA" id="ARBA00022777"/>
    </source>
</evidence>
<dbReference type="SUPFAM" id="SSF63999">
    <property type="entry name" value="Thiamin pyrophosphokinase, catalytic domain"/>
    <property type="match status" value="1"/>
</dbReference>
<feature type="domain" description="Thiamin pyrophosphokinase thiamin-binding" evidence="6">
    <location>
        <begin position="144"/>
        <end position="208"/>
    </location>
</feature>
<dbReference type="GO" id="GO:0030975">
    <property type="term" value="F:thiamine binding"/>
    <property type="evidence" value="ECO:0007669"/>
    <property type="project" value="InterPro"/>
</dbReference>
<keyword evidence="2" id="KW-0547">Nucleotide-binding</keyword>
<keyword evidence="8" id="KW-1185">Reference proteome</keyword>
<evidence type="ECO:0000313" key="7">
    <source>
        <dbReference type="EMBL" id="SER69715.1"/>
    </source>
</evidence>
<name>A0A1H9RB13_9LACT</name>
<dbReference type="Pfam" id="PF04263">
    <property type="entry name" value="TPK_catalytic"/>
    <property type="match status" value="1"/>
</dbReference>
<dbReference type="GO" id="GO:0016301">
    <property type="term" value="F:kinase activity"/>
    <property type="evidence" value="ECO:0007669"/>
    <property type="project" value="UniProtKB-KW"/>
</dbReference>
<evidence type="ECO:0000256" key="2">
    <source>
        <dbReference type="ARBA" id="ARBA00022741"/>
    </source>
</evidence>
<dbReference type="NCBIfam" id="TIGR01378">
    <property type="entry name" value="thi_PPkinase"/>
    <property type="match status" value="1"/>
</dbReference>
<dbReference type="PANTHER" id="PTHR41299">
    <property type="entry name" value="THIAMINE PYROPHOSPHOKINASE"/>
    <property type="match status" value="1"/>
</dbReference>
<dbReference type="RefSeq" id="WP_177165666.1">
    <property type="nucleotide sequence ID" value="NZ_FOHA01000003.1"/>
</dbReference>
<dbReference type="GO" id="GO:0005524">
    <property type="term" value="F:ATP binding"/>
    <property type="evidence" value="ECO:0007669"/>
    <property type="project" value="UniProtKB-KW"/>
</dbReference>
<evidence type="ECO:0000256" key="5">
    <source>
        <dbReference type="NCBIfam" id="TIGR01378"/>
    </source>
</evidence>
<evidence type="ECO:0000313" key="8">
    <source>
        <dbReference type="Proteomes" id="UP000198948"/>
    </source>
</evidence>
<dbReference type="InterPro" id="IPR036759">
    <property type="entry name" value="TPK_catalytic_sf"/>
</dbReference>